<dbReference type="InterPro" id="IPR036679">
    <property type="entry name" value="FlgN-like_sf"/>
</dbReference>
<dbReference type="SUPFAM" id="SSF140566">
    <property type="entry name" value="FlgN-like"/>
    <property type="match status" value="1"/>
</dbReference>
<keyword evidence="6" id="KW-1185">Reference proteome</keyword>
<keyword evidence="5" id="KW-0969">Cilium</keyword>
<dbReference type="AlphaFoldDB" id="K6ZVZ7"/>
<comment type="function">
    <text evidence="1">Required for the efficient initiation of filament assembly.</text>
</comment>
<name>K6ZVZ7_9ALTE</name>
<evidence type="ECO:0000256" key="3">
    <source>
        <dbReference type="ARBA" id="ARBA00022795"/>
    </source>
</evidence>
<dbReference type="RefSeq" id="WP_007106187.1">
    <property type="nucleotide sequence ID" value="NZ_BAER01000107.1"/>
</dbReference>
<sequence>MSELIKAITTQFDHLEDLIQALDSELHLISSRDAEALINLLKNKENLLTTVQQQDDVISAAFEASSETDRTSEEVVALFDRAKQLVSECQYRTKINQTAVEQGQLRLEHLRTLLLESRAKESMTYDKSGKAQGGRSGRGISA</sequence>
<keyword evidence="4" id="KW-0175">Coiled coil</keyword>
<dbReference type="InterPro" id="IPR007809">
    <property type="entry name" value="FlgN-like"/>
</dbReference>
<comment type="caution">
    <text evidence="5">The sequence shown here is derived from an EMBL/GenBank/DDBJ whole genome shotgun (WGS) entry which is preliminary data.</text>
</comment>
<organism evidence="5 6">
    <name type="scientific">Paraglaciecola polaris LMG 21857</name>
    <dbReference type="NCBI Taxonomy" id="1129793"/>
    <lineage>
        <taxon>Bacteria</taxon>
        <taxon>Pseudomonadati</taxon>
        <taxon>Pseudomonadota</taxon>
        <taxon>Gammaproteobacteria</taxon>
        <taxon>Alteromonadales</taxon>
        <taxon>Alteromonadaceae</taxon>
        <taxon>Paraglaciecola</taxon>
    </lineage>
</organism>
<accession>K6ZVZ7</accession>
<dbReference type="STRING" id="1129793.GPLA_3533"/>
<dbReference type="Gene3D" id="1.20.58.300">
    <property type="entry name" value="FlgN-like"/>
    <property type="match status" value="1"/>
</dbReference>
<keyword evidence="5" id="KW-0282">Flagellum</keyword>
<evidence type="ECO:0000256" key="4">
    <source>
        <dbReference type="SAM" id="Coils"/>
    </source>
</evidence>
<feature type="coiled-coil region" evidence="4">
    <location>
        <begin position="5"/>
        <end position="54"/>
    </location>
</feature>
<comment type="similarity">
    <text evidence="2">Belongs to the FlgN family.</text>
</comment>
<evidence type="ECO:0000256" key="1">
    <source>
        <dbReference type="ARBA" id="ARBA00002397"/>
    </source>
</evidence>
<keyword evidence="5" id="KW-0966">Cell projection</keyword>
<dbReference type="Proteomes" id="UP000006322">
    <property type="component" value="Unassembled WGS sequence"/>
</dbReference>
<dbReference type="OrthoDB" id="6322270at2"/>
<keyword evidence="3" id="KW-1005">Bacterial flagellum biogenesis</keyword>
<evidence type="ECO:0000313" key="5">
    <source>
        <dbReference type="EMBL" id="GAC34422.1"/>
    </source>
</evidence>
<dbReference type="EMBL" id="BAER01000107">
    <property type="protein sequence ID" value="GAC34422.1"/>
    <property type="molecule type" value="Genomic_DNA"/>
</dbReference>
<dbReference type="GO" id="GO:0044780">
    <property type="term" value="P:bacterial-type flagellum assembly"/>
    <property type="evidence" value="ECO:0007669"/>
    <property type="project" value="InterPro"/>
</dbReference>
<reference evidence="6" key="1">
    <citation type="journal article" date="2014" name="Environ. Microbiol.">
        <title>Comparative genomics of the marine bacterial genus Glaciecola reveals the high degree of genomic diversity and genomic characteristic for cold adaptation.</title>
        <authorList>
            <person name="Qin Q.L."/>
            <person name="Xie B.B."/>
            <person name="Yu Y."/>
            <person name="Shu Y.L."/>
            <person name="Rong J.C."/>
            <person name="Zhang Y.J."/>
            <person name="Zhao D.L."/>
            <person name="Chen X.L."/>
            <person name="Zhang X.Y."/>
            <person name="Chen B."/>
            <person name="Zhou B.C."/>
            <person name="Zhang Y.Z."/>
        </authorList>
    </citation>
    <scope>NUCLEOTIDE SEQUENCE [LARGE SCALE GENOMIC DNA]</scope>
    <source>
        <strain evidence="6">LMG 21857</strain>
    </source>
</reference>
<protein>
    <submittedName>
        <fullName evidence="5">Flagella synthesis protein FlgN</fullName>
    </submittedName>
</protein>
<dbReference type="Pfam" id="PF05130">
    <property type="entry name" value="FlgN"/>
    <property type="match status" value="1"/>
</dbReference>
<evidence type="ECO:0000313" key="6">
    <source>
        <dbReference type="Proteomes" id="UP000006322"/>
    </source>
</evidence>
<gene>
    <name evidence="5" type="primary">flgN</name>
    <name evidence="5" type="ORF">GPLA_3533</name>
</gene>
<evidence type="ECO:0000256" key="2">
    <source>
        <dbReference type="ARBA" id="ARBA00007703"/>
    </source>
</evidence>
<proteinExistence type="inferred from homology"/>